<comment type="caution">
    <text evidence="3">The sequence shown here is derived from an EMBL/GenBank/DDBJ whole genome shotgun (WGS) entry which is preliminary data.</text>
</comment>
<proteinExistence type="predicted"/>
<dbReference type="Proteomes" id="UP001152797">
    <property type="component" value="Unassembled WGS sequence"/>
</dbReference>
<feature type="region of interest" description="Disordered" evidence="2">
    <location>
        <begin position="36"/>
        <end position="206"/>
    </location>
</feature>
<feature type="compositionally biased region" description="Basic and acidic residues" evidence="2">
    <location>
        <begin position="191"/>
        <end position="203"/>
    </location>
</feature>
<feature type="compositionally biased region" description="Low complexity" evidence="2">
    <location>
        <begin position="108"/>
        <end position="124"/>
    </location>
</feature>
<dbReference type="AlphaFoldDB" id="A0A9P1GIA6"/>
<feature type="compositionally biased region" description="Basic and acidic residues" evidence="2">
    <location>
        <begin position="148"/>
        <end position="161"/>
    </location>
</feature>
<feature type="compositionally biased region" description="Basic and acidic residues" evidence="2">
    <location>
        <begin position="93"/>
        <end position="107"/>
    </location>
</feature>
<evidence type="ECO:0000256" key="1">
    <source>
        <dbReference type="SAM" id="Coils"/>
    </source>
</evidence>
<evidence type="ECO:0000313" key="4">
    <source>
        <dbReference type="EMBL" id="CAL1168341.1"/>
    </source>
</evidence>
<dbReference type="EMBL" id="CAMXCT030006510">
    <property type="protein sequence ID" value="CAL4802278.1"/>
    <property type="molecule type" value="Genomic_DNA"/>
</dbReference>
<feature type="coiled-coil region" evidence="1">
    <location>
        <begin position="307"/>
        <end position="355"/>
    </location>
</feature>
<name>A0A9P1GIA6_9DINO</name>
<dbReference type="EMBL" id="CAMXCT010006510">
    <property type="protein sequence ID" value="CAI4014966.1"/>
    <property type="molecule type" value="Genomic_DNA"/>
</dbReference>
<sequence>MSSFYGKNHAGWDSWETWQPHSASACWNGTTWSSKALSAPEKDGDWWMSSNGSNGSEGWSQGSHGQSWYAAAKKKHASEASALNGTASQGRLVTKEPKEIQEPERPLRAASAPASAHAAQALRAPPERPVSRPRTTPEGGGAAALLVEAEHKARGRQRPDRPQPSLMEVQEAADAVQSAQSALLAMEENGDNGHRPKEKEHKEARKRLAQAYQKALRRCAFCPGKELDALKWLEDFEDFGETSRAEKADDLSLTYPQRHEDHPEWRPDVPDYLAALQVCEATQQPLERVWTLLLDLRKKGLDMDSSCDRDRKEIEAVRQKLAKKEQNPKEVEETFEELERQLKDAQEAVAYAEFLASPDPNSLQQHAERWLLPAAHPRAVAAVLRLGSLLQRTGGGRADLDAAVRRLGVLPILEAFHENPQRLTLVQDLGLFTTEALRSLGIHTISENGSESAWRQEAARAVHRQAMLRRWSSWNEAQGPGSFAWLAYDLSSQFEQFRCDGEVVGRAPKSPTVSEELFPSLEQDKRPDHAERRALMLLAEKLLQGFSEGGCDCIEVRGVLMLYTPFPPETASIFAMLQFLQLFPWVEMHVAYDDAVDLSRPGAVERIRCAHKELKVEALNGNHGKS</sequence>
<dbReference type="OrthoDB" id="1191041at2759"/>
<evidence type="ECO:0000313" key="5">
    <source>
        <dbReference type="Proteomes" id="UP001152797"/>
    </source>
</evidence>
<evidence type="ECO:0000313" key="3">
    <source>
        <dbReference type="EMBL" id="CAI4014966.1"/>
    </source>
</evidence>
<organism evidence="3">
    <name type="scientific">Cladocopium goreaui</name>
    <dbReference type="NCBI Taxonomy" id="2562237"/>
    <lineage>
        <taxon>Eukaryota</taxon>
        <taxon>Sar</taxon>
        <taxon>Alveolata</taxon>
        <taxon>Dinophyceae</taxon>
        <taxon>Suessiales</taxon>
        <taxon>Symbiodiniaceae</taxon>
        <taxon>Cladocopium</taxon>
    </lineage>
</organism>
<keyword evidence="1" id="KW-0175">Coiled coil</keyword>
<reference evidence="4" key="2">
    <citation type="submission" date="2024-04" db="EMBL/GenBank/DDBJ databases">
        <authorList>
            <person name="Chen Y."/>
            <person name="Shah S."/>
            <person name="Dougan E. K."/>
            <person name="Thang M."/>
            <person name="Chan C."/>
        </authorList>
    </citation>
    <scope>NUCLEOTIDE SEQUENCE [LARGE SCALE GENOMIC DNA]</scope>
</reference>
<keyword evidence="5" id="KW-1185">Reference proteome</keyword>
<evidence type="ECO:0000256" key="2">
    <source>
        <dbReference type="SAM" id="MobiDB-lite"/>
    </source>
</evidence>
<gene>
    <name evidence="3" type="ORF">C1SCF055_LOCUS39825</name>
</gene>
<dbReference type="EMBL" id="CAMXCT020006510">
    <property type="protein sequence ID" value="CAL1168341.1"/>
    <property type="molecule type" value="Genomic_DNA"/>
</dbReference>
<feature type="compositionally biased region" description="Low complexity" evidence="2">
    <location>
        <begin position="46"/>
        <end position="63"/>
    </location>
</feature>
<accession>A0A9P1GIA6</accession>
<protein>
    <submittedName>
        <fullName evidence="3">Uncharacterized protein</fullName>
    </submittedName>
</protein>
<reference evidence="3" key="1">
    <citation type="submission" date="2022-10" db="EMBL/GenBank/DDBJ databases">
        <authorList>
            <person name="Chen Y."/>
            <person name="Dougan E. K."/>
            <person name="Chan C."/>
            <person name="Rhodes N."/>
            <person name="Thang M."/>
        </authorList>
    </citation>
    <scope>NUCLEOTIDE SEQUENCE</scope>
</reference>